<protein>
    <submittedName>
        <fullName evidence="1">Uncharacterized protein</fullName>
    </submittedName>
</protein>
<name>A0A8S0WZC6_CYCAE</name>
<accession>A0A8S0WZC6</accession>
<dbReference type="EMBL" id="CACVBS010000079">
    <property type="protein sequence ID" value="CAA7269506.1"/>
    <property type="molecule type" value="Genomic_DNA"/>
</dbReference>
<dbReference type="Proteomes" id="UP000467700">
    <property type="component" value="Unassembled WGS sequence"/>
</dbReference>
<evidence type="ECO:0000313" key="1">
    <source>
        <dbReference type="EMBL" id="CAA7269506.1"/>
    </source>
</evidence>
<sequence length="210" mass="23711">MSRNVVTPPGTQPEFSPNDPILLSVTNGVDALIDREQELYEKYKDQLPDKVHISKDTPGVIRKYKVVGHTSLNTNDHSGEQPEKIFGYCLNFIVPLTTTETLEIRVQHSNLAKLSTSDRLMPSANAYRVGDTVYLTRENIQHLGLAIKTPVEILTRLQSPTASKIRMPAVRNSELGVMNDYMVKCKRTITLNVIYGSRFYHQPPDFRRAG</sequence>
<evidence type="ECO:0000313" key="2">
    <source>
        <dbReference type="Proteomes" id="UP000467700"/>
    </source>
</evidence>
<gene>
    <name evidence="1" type="ORF">AAE3_LOCUS11997</name>
</gene>
<proteinExistence type="predicted"/>
<organism evidence="1 2">
    <name type="scientific">Cyclocybe aegerita</name>
    <name type="common">Black poplar mushroom</name>
    <name type="synonym">Agrocybe aegerita</name>
    <dbReference type="NCBI Taxonomy" id="1973307"/>
    <lineage>
        <taxon>Eukaryota</taxon>
        <taxon>Fungi</taxon>
        <taxon>Dikarya</taxon>
        <taxon>Basidiomycota</taxon>
        <taxon>Agaricomycotina</taxon>
        <taxon>Agaricomycetes</taxon>
        <taxon>Agaricomycetidae</taxon>
        <taxon>Agaricales</taxon>
        <taxon>Agaricineae</taxon>
        <taxon>Bolbitiaceae</taxon>
        <taxon>Cyclocybe</taxon>
    </lineage>
</organism>
<keyword evidence="2" id="KW-1185">Reference proteome</keyword>
<comment type="caution">
    <text evidence="1">The sequence shown here is derived from an EMBL/GenBank/DDBJ whole genome shotgun (WGS) entry which is preliminary data.</text>
</comment>
<dbReference type="AlphaFoldDB" id="A0A8S0WZC6"/>
<reference evidence="1 2" key="1">
    <citation type="submission" date="2020-01" db="EMBL/GenBank/DDBJ databases">
        <authorList>
            <person name="Gupta K D."/>
        </authorList>
    </citation>
    <scope>NUCLEOTIDE SEQUENCE [LARGE SCALE GENOMIC DNA]</scope>
</reference>